<protein>
    <submittedName>
        <fullName evidence="1">Addiction module protein</fullName>
    </submittedName>
</protein>
<gene>
    <name evidence="1" type="ORF">CU102_23765</name>
</gene>
<name>A0A2P7BAE2_9HYPH</name>
<organism evidence="1 2">
    <name type="scientific">Phyllobacterium brassicacearum</name>
    <dbReference type="NCBI Taxonomy" id="314235"/>
    <lineage>
        <taxon>Bacteria</taxon>
        <taxon>Pseudomonadati</taxon>
        <taxon>Pseudomonadota</taxon>
        <taxon>Alphaproteobacteria</taxon>
        <taxon>Hyphomicrobiales</taxon>
        <taxon>Phyllobacteriaceae</taxon>
        <taxon>Phyllobacterium</taxon>
    </lineage>
</organism>
<accession>A0A2P7BAE2</accession>
<dbReference type="Proteomes" id="UP000241444">
    <property type="component" value="Unassembled WGS sequence"/>
</dbReference>
<dbReference type="AlphaFoldDB" id="A0A2P7BAE2"/>
<proteinExistence type="predicted"/>
<dbReference type="Pfam" id="PF05973">
    <property type="entry name" value="Gp49"/>
    <property type="match status" value="1"/>
</dbReference>
<evidence type="ECO:0000313" key="1">
    <source>
        <dbReference type="EMBL" id="PSH63433.1"/>
    </source>
</evidence>
<dbReference type="PIRSF" id="PIRSF028744">
    <property type="entry name" value="Addict_mod_HI1419"/>
    <property type="match status" value="1"/>
</dbReference>
<keyword evidence="2" id="KW-1185">Reference proteome</keyword>
<evidence type="ECO:0000313" key="2">
    <source>
        <dbReference type="Proteomes" id="UP000241444"/>
    </source>
</evidence>
<dbReference type="EMBL" id="PGGO01000024">
    <property type="protein sequence ID" value="PSH63433.1"/>
    <property type="molecule type" value="Genomic_DNA"/>
</dbReference>
<dbReference type="PANTHER" id="PTHR41791">
    <property type="entry name" value="SSL7039 PROTEIN"/>
    <property type="match status" value="1"/>
</dbReference>
<dbReference type="InterPro" id="IPR009241">
    <property type="entry name" value="HigB-like"/>
</dbReference>
<dbReference type="InterPro" id="IPR014056">
    <property type="entry name" value="TypeIITA-like_toxin_pred"/>
</dbReference>
<dbReference type="NCBIfam" id="TIGR02683">
    <property type="entry name" value="upstrm_HI1419"/>
    <property type="match status" value="1"/>
</dbReference>
<reference evidence="2" key="1">
    <citation type="submission" date="2017-11" db="EMBL/GenBank/DDBJ databases">
        <authorList>
            <person name="Kuznetsova I."/>
            <person name="Sazanova A."/>
            <person name="Chirak E."/>
            <person name="Safronova V."/>
            <person name="Willems A."/>
        </authorList>
    </citation>
    <scope>NUCLEOTIDE SEQUENCE [LARGE SCALE GENOMIC DNA]</scope>
    <source>
        <strain evidence="2">STM 196</strain>
    </source>
</reference>
<comment type="caution">
    <text evidence="1">The sequence shown here is derived from an EMBL/GenBank/DDBJ whole genome shotgun (WGS) entry which is preliminary data.</text>
</comment>
<dbReference type="PANTHER" id="PTHR41791:SF1">
    <property type="entry name" value="SSL7039 PROTEIN"/>
    <property type="match status" value="1"/>
</dbReference>
<dbReference type="OrthoDB" id="5296237at2"/>
<sequence>MRIQVEVYEDERGTRPFEEWFDRLPATNAAKVTTAVVRLEGGNRSGLKPVGEGVSEWRIDWGPGIRIYLAFDGAKLIILLGGGTKSRQQADIARALQRWADYKQRKKTKE</sequence>
<dbReference type="RefSeq" id="WP_106713562.1">
    <property type="nucleotide sequence ID" value="NZ_PGGO01000024.1"/>
</dbReference>